<protein>
    <submittedName>
        <fullName evidence="1">Uncharacterized protein</fullName>
    </submittedName>
</protein>
<proteinExistence type="predicted"/>
<dbReference type="Pfam" id="PF07911">
    <property type="entry name" value="DUF1677"/>
    <property type="match status" value="1"/>
</dbReference>
<dbReference type="PANTHER" id="PTHR33108:SF79">
    <property type="entry name" value="CASP-LIKE PROTEIN (DUF1677)"/>
    <property type="match status" value="1"/>
</dbReference>
<gene>
    <name evidence="1" type="ORF">EUGRSUZ_B03129</name>
</gene>
<reference evidence="1" key="1">
    <citation type="submission" date="2013-07" db="EMBL/GenBank/DDBJ databases">
        <title>The genome of Eucalyptus grandis.</title>
        <authorList>
            <person name="Schmutz J."/>
            <person name="Hayes R."/>
            <person name="Myburg A."/>
            <person name="Tuskan G."/>
            <person name="Grattapaglia D."/>
            <person name="Rokhsar D.S."/>
        </authorList>
    </citation>
    <scope>NUCLEOTIDE SEQUENCE</scope>
    <source>
        <tissue evidence="1">Leaf extractions</tissue>
    </source>
</reference>
<dbReference type="InParanoid" id="A0A059D7V0"/>
<accession>A0A059D7V0</accession>
<dbReference type="OMA" id="KEAIHAM"/>
<dbReference type="PANTHER" id="PTHR33108">
    <property type="entry name" value="OS01G0745000 PROTEIN"/>
    <property type="match status" value="1"/>
</dbReference>
<dbReference type="EMBL" id="KK198754">
    <property type="protein sequence ID" value="KCW86461.1"/>
    <property type="molecule type" value="Genomic_DNA"/>
</dbReference>
<name>A0A059D7V0_EUCGR</name>
<dbReference type="Gramene" id="KCW86461">
    <property type="protein sequence ID" value="KCW86461"/>
    <property type="gene ID" value="EUGRSUZ_B03129"/>
</dbReference>
<organism evidence="1">
    <name type="scientific">Eucalyptus grandis</name>
    <name type="common">Flooded gum</name>
    <dbReference type="NCBI Taxonomy" id="71139"/>
    <lineage>
        <taxon>Eukaryota</taxon>
        <taxon>Viridiplantae</taxon>
        <taxon>Streptophyta</taxon>
        <taxon>Embryophyta</taxon>
        <taxon>Tracheophyta</taxon>
        <taxon>Spermatophyta</taxon>
        <taxon>Magnoliopsida</taxon>
        <taxon>eudicotyledons</taxon>
        <taxon>Gunneridae</taxon>
        <taxon>Pentapetalae</taxon>
        <taxon>rosids</taxon>
        <taxon>malvids</taxon>
        <taxon>Myrtales</taxon>
        <taxon>Myrtaceae</taxon>
        <taxon>Myrtoideae</taxon>
        <taxon>Eucalypteae</taxon>
        <taxon>Eucalyptus</taxon>
    </lineage>
</organism>
<evidence type="ECO:0000313" key="1">
    <source>
        <dbReference type="EMBL" id="KCW86461.1"/>
    </source>
</evidence>
<sequence>MEILQRTISDIASELSKEAACEANGKARPLPPIYELEDAKCECCGMSEEYKLEYARRVREKFSGKMVCKLCAEAVRVEMERNGGRNWEEALNAHMSACMWSNRIGRAYSVLYQAEAMRAILNKSSSGGCSWPKSINPRDKGGPKKAAIARSLSCILAITRDTNYYRTTSESIAN</sequence>
<dbReference type="InterPro" id="IPR012876">
    <property type="entry name" value="DUF1677_pln"/>
</dbReference>
<dbReference type="AlphaFoldDB" id="A0A059D7V0"/>
<dbReference type="STRING" id="71139.A0A059D7V0"/>
<dbReference type="eggNOG" id="ENOG502RYJ8">
    <property type="taxonomic scope" value="Eukaryota"/>
</dbReference>